<sequence length="170" mass="18616">MFRISFTSLAGGLMRKAGRSAKGMSVVDPSAVESLSEMDSADIIKPSSSGSRKGRRGRRAGTEAGEEGKGESAFAESTGFVPVDNASMGIVGYKGKHSEAKVLELAERMQRRDITGEVPVASFAYEILKSHPSVRQMGLRERMSFLCDRWERLSDRQRKAYLDNPLKGLL</sequence>
<dbReference type="Proteomes" id="UP000002316">
    <property type="component" value="Chromosome 8"/>
</dbReference>
<evidence type="ECO:0000313" key="3">
    <source>
        <dbReference type="Proteomes" id="UP000002316"/>
    </source>
</evidence>
<dbReference type="AlphaFoldDB" id="C9ZVA5"/>
<reference evidence="3" key="1">
    <citation type="journal article" date="2010" name="PLoS Negl. Trop. Dis.">
        <title>The genome sequence of Trypanosoma brucei gambiense, causative agent of chronic human african trypanosomiasis.</title>
        <authorList>
            <person name="Jackson A.P."/>
            <person name="Sanders M."/>
            <person name="Berry A."/>
            <person name="McQuillan J."/>
            <person name="Aslett M.A."/>
            <person name="Quail M.A."/>
            <person name="Chukualim B."/>
            <person name="Capewell P."/>
            <person name="MacLeod A."/>
            <person name="Melville S.E."/>
            <person name="Gibson W."/>
            <person name="Barry J.D."/>
            <person name="Berriman M."/>
            <person name="Hertz-Fowler C."/>
        </authorList>
    </citation>
    <scope>NUCLEOTIDE SEQUENCE [LARGE SCALE GENOMIC DNA]</scope>
    <source>
        <strain evidence="3">MHOM/CI/86/DAL972</strain>
    </source>
</reference>
<gene>
    <name evidence="2" type="ORF">TbgDal_VIII2910</name>
</gene>
<organism evidence="2 3">
    <name type="scientific">Trypanosoma brucei gambiense (strain MHOM/CI/86/DAL972)</name>
    <dbReference type="NCBI Taxonomy" id="679716"/>
    <lineage>
        <taxon>Eukaryota</taxon>
        <taxon>Discoba</taxon>
        <taxon>Euglenozoa</taxon>
        <taxon>Kinetoplastea</taxon>
        <taxon>Metakinetoplastina</taxon>
        <taxon>Trypanosomatida</taxon>
        <taxon>Trypanosomatidae</taxon>
        <taxon>Trypanosoma</taxon>
    </lineage>
</organism>
<dbReference type="VEuPathDB" id="TriTrypDB:Tbg972.8.2910"/>
<dbReference type="GeneID" id="23863470"/>
<accession>C9ZVA5</accession>
<evidence type="ECO:0000256" key="1">
    <source>
        <dbReference type="SAM" id="MobiDB-lite"/>
    </source>
</evidence>
<proteinExistence type="predicted"/>
<feature type="region of interest" description="Disordered" evidence="1">
    <location>
        <begin position="37"/>
        <end position="76"/>
    </location>
</feature>
<name>C9ZVA5_TRYB9</name>
<protein>
    <submittedName>
        <fullName evidence="2">Uncharacterized protein</fullName>
    </submittedName>
</protein>
<evidence type="ECO:0000313" key="2">
    <source>
        <dbReference type="EMBL" id="CBH13343.1"/>
    </source>
</evidence>
<dbReference type="EMBL" id="FN554971">
    <property type="protein sequence ID" value="CBH13343.1"/>
    <property type="molecule type" value="Genomic_DNA"/>
</dbReference>
<dbReference type="KEGG" id="tbg:TbgDal_VIII2910"/>
<dbReference type="OrthoDB" id="277635at2759"/>
<dbReference type="RefSeq" id="XP_011775620.1">
    <property type="nucleotide sequence ID" value="XM_011777318.1"/>
</dbReference>